<evidence type="ECO:0000256" key="8">
    <source>
        <dbReference type="SAM" id="MobiDB-lite"/>
    </source>
</evidence>
<dbReference type="Proteomes" id="UP000481153">
    <property type="component" value="Unassembled WGS sequence"/>
</dbReference>
<comment type="cofactor">
    <cofactor evidence="1">
        <name>a divalent metal cation</name>
        <dbReference type="ChEBI" id="CHEBI:60240"/>
    </cofactor>
</comment>
<dbReference type="AlphaFoldDB" id="A0A6G0XJH7"/>
<evidence type="ECO:0000313" key="11">
    <source>
        <dbReference type="Proteomes" id="UP000481153"/>
    </source>
</evidence>
<dbReference type="EMBL" id="VJMJ01000051">
    <property type="protein sequence ID" value="KAF0740516.1"/>
    <property type="molecule type" value="Genomic_DNA"/>
</dbReference>
<dbReference type="GO" id="GO:0005634">
    <property type="term" value="C:nucleus"/>
    <property type="evidence" value="ECO:0007669"/>
    <property type="project" value="UniProtKB-SubCell"/>
</dbReference>
<keyword evidence="4" id="KW-0540">Nuclease</keyword>
<keyword evidence="5" id="KW-0479">Metal-binding</keyword>
<comment type="similarity">
    <text evidence="3">Belongs to the HARBI1 family.</text>
</comment>
<dbReference type="Pfam" id="PF13359">
    <property type="entry name" value="DDE_Tnp_4"/>
    <property type="match status" value="1"/>
</dbReference>
<dbReference type="InterPro" id="IPR027806">
    <property type="entry name" value="HARBI1_dom"/>
</dbReference>
<evidence type="ECO:0000256" key="6">
    <source>
        <dbReference type="ARBA" id="ARBA00022801"/>
    </source>
</evidence>
<comment type="subcellular location">
    <subcellularLocation>
        <location evidence="2">Nucleus</location>
    </subcellularLocation>
</comment>
<dbReference type="GO" id="GO:0004518">
    <property type="term" value="F:nuclease activity"/>
    <property type="evidence" value="ECO:0007669"/>
    <property type="project" value="UniProtKB-KW"/>
</dbReference>
<dbReference type="VEuPathDB" id="FungiDB:AeMF1_019869"/>
<feature type="compositionally biased region" description="Polar residues" evidence="8">
    <location>
        <begin position="303"/>
        <end position="316"/>
    </location>
</feature>
<comment type="caution">
    <text evidence="10">The sequence shown here is derived from an EMBL/GenBank/DDBJ whole genome shotgun (WGS) entry which is preliminary data.</text>
</comment>
<sequence>MRENDFKAEYRVSRRYFWRLVQLIETHPVFSTKQRPVPYQLLVFLEVAGLSGNGSSFRRNSRLGRCSVGSVRLFTDRCVLAHRSHLKRIVSWPSLNERHDISAAFEEQHGIPGCVGAVDGTLIALAQKPSKHGEDYFSRKSSYAINAIIACDHTRRIRYVYAGWPGSCHDQRVFQNSSLAHGLGSFTSGDYFLVGDSAFSPNKHLISPFKKPPKRPIDPQHEAFNERISSLRICVEHCIGILKGRFQCLKEVRVRVNAERDTVKRCVRLVEACIVIHIYCIDDDIPEDWIDRGDDDEDEQNDTNAQRNLASQTTMSGRADTSRWNELRKYLIDRGTV</sequence>
<evidence type="ECO:0000256" key="7">
    <source>
        <dbReference type="ARBA" id="ARBA00023242"/>
    </source>
</evidence>
<evidence type="ECO:0000256" key="1">
    <source>
        <dbReference type="ARBA" id="ARBA00001968"/>
    </source>
</evidence>
<proteinExistence type="inferred from homology"/>
<name>A0A6G0XJH7_9STRA</name>
<evidence type="ECO:0000256" key="2">
    <source>
        <dbReference type="ARBA" id="ARBA00004123"/>
    </source>
</evidence>
<keyword evidence="7" id="KW-0539">Nucleus</keyword>
<dbReference type="PANTHER" id="PTHR22930:SF85">
    <property type="entry name" value="GH03217P-RELATED"/>
    <property type="match status" value="1"/>
</dbReference>
<evidence type="ECO:0000256" key="5">
    <source>
        <dbReference type="ARBA" id="ARBA00022723"/>
    </source>
</evidence>
<dbReference type="GO" id="GO:0046872">
    <property type="term" value="F:metal ion binding"/>
    <property type="evidence" value="ECO:0007669"/>
    <property type="project" value="UniProtKB-KW"/>
</dbReference>
<evidence type="ECO:0000256" key="3">
    <source>
        <dbReference type="ARBA" id="ARBA00006958"/>
    </source>
</evidence>
<evidence type="ECO:0000259" key="9">
    <source>
        <dbReference type="Pfam" id="PF13359"/>
    </source>
</evidence>
<keyword evidence="11" id="KW-1185">Reference proteome</keyword>
<feature type="compositionally biased region" description="Acidic residues" evidence="8">
    <location>
        <begin position="291"/>
        <end position="301"/>
    </location>
</feature>
<evidence type="ECO:0000256" key="4">
    <source>
        <dbReference type="ARBA" id="ARBA00022722"/>
    </source>
</evidence>
<dbReference type="PANTHER" id="PTHR22930">
    <property type="match status" value="1"/>
</dbReference>
<dbReference type="GO" id="GO:0016787">
    <property type="term" value="F:hydrolase activity"/>
    <property type="evidence" value="ECO:0007669"/>
    <property type="project" value="UniProtKB-KW"/>
</dbReference>
<dbReference type="InterPro" id="IPR045249">
    <property type="entry name" value="HARBI1-like"/>
</dbReference>
<organism evidence="10 11">
    <name type="scientific">Aphanomyces euteiches</name>
    <dbReference type="NCBI Taxonomy" id="100861"/>
    <lineage>
        <taxon>Eukaryota</taxon>
        <taxon>Sar</taxon>
        <taxon>Stramenopiles</taxon>
        <taxon>Oomycota</taxon>
        <taxon>Saprolegniomycetes</taxon>
        <taxon>Saprolegniales</taxon>
        <taxon>Verrucalvaceae</taxon>
        <taxon>Aphanomyces</taxon>
    </lineage>
</organism>
<feature type="domain" description="DDE Tnp4" evidence="9">
    <location>
        <begin position="118"/>
        <end position="277"/>
    </location>
</feature>
<feature type="region of interest" description="Disordered" evidence="8">
    <location>
        <begin position="291"/>
        <end position="320"/>
    </location>
</feature>
<gene>
    <name evidence="10" type="ORF">Ae201684_004062</name>
</gene>
<accession>A0A6G0XJH7</accession>
<keyword evidence="6" id="KW-0378">Hydrolase</keyword>
<reference evidence="10 11" key="1">
    <citation type="submission" date="2019-07" db="EMBL/GenBank/DDBJ databases">
        <title>Genomics analysis of Aphanomyces spp. identifies a new class of oomycete effector associated with host adaptation.</title>
        <authorList>
            <person name="Gaulin E."/>
        </authorList>
    </citation>
    <scope>NUCLEOTIDE SEQUENCE [LARGE SCALE GENOMIC DNA]</scope>
    <source>
        <strain evidence="10 11">ATCC 201684</strain>
    </source>
</reference>
<evidence type="ECO:0000313" key="10">
    <source>
        <dbReference type="EMBL" id="KAF0740516.1"/>
    </source>
</evidence>
<protein>
    <recommendedName>
        <fullName evidence="9">DDE Tnp4 domain-containing protein</fullName>
    </recommendedName>
</protein>